<dbReference type="EC" id="2.7.4.8" evidence="2 9"/>
<gene>
    <name evidence="9 11" type="primary">gmk</name>
    <name evidence="11" type="ORF">PMH09_08860</name>
</gene>
<comment type="function">
    <text evidence="9">Essential for recycling GMP and indirectly, cGMP.</text>
</comment>
<comment type="catalytic activity">
    <reaction evidence="9">
        <text>GMP + ATP = GDP + ADP</text>
        <dbReference type="Rhea" id="RHEA:20780"/>
        <dbReference type="ChEBI" id="CHEBI:30616"/>
        <dbReference type="ChEBI" id="CHEBI:58115"/>
        <dbReference type="ChEBI" id="CHEBI:58189"/>
        <dbReference type="ChEBI" id="CHEBI:456216"/>
        <dbReference type="EC" id="2.7.4.8"/>
    </reaction>
</comment>
<dbReference type="PANTHER" id="PTHR23117:SF13">
    <property type="entry name" value="GUANYLATE KINASE"/>
    <property type="match status" value="1"/>
</dbReference>
<dbReference type="Gene3D" id="3.40.50.300">
    <property type="entry name" value="P-loop containing nucleotide triphosphate hydrolases"/>
    <property type="match status" value="1"/>
</dbReference>
<accession>A0ABT7BWV9</accession>
<dbReference type="CDD" id="cd00071">
    <property type="entry name" value="GMPK"/>
    <property type="match status" value="1"/>
</dbReference>
<evidence type="ECO:0000256" key="9">
    <source>
        <dbReference type="HAMAP-Rule" id="MF_00328"/>
    </source>
</evidence>
<dbReference type="PROSITE" id="PS50052">
    <property type="entry name" value="GUANYLATE_KINASE_2"/>
    <property type="match status" value="1"/>
</dbReference>
<evidence type="ECO:0000256" key="1">
    <source>
        <dbReference type="ARBA" id="ARBA00005790"/>
    </source>
</evidence>
<evidence type="ECO:0000256" key="6">
    <source>
        <dbReference type="ARBA" id="ARBA00022777"/>
    </source>
</evidence>
<dbReference type="SUPFAM" id="SSF52540">
    <property type="entry name" value="P-loop containing nucleoside triphosphate hydrolases"/>
    <property type="match status" value="1"/>
</dbReference>
<organism evidence="11 12">
    <name type="scientific">Roseofilum casamattae BLCC-M143</name>
    <dbReference type="NCBI Taxonomy" id="3022442"/>
    <lineage>
        <taxon>Bacteria</taxon>
        <taxon>Bacillati</taxon>
        <taxon>Cyanobacteriota</taxon>
        <taxon>Cyanophyceae</taxon>
        <taxon>Desertifilales</taxon>
        <taxon>Desertifilaceae</taxon>
        <taxon>Roseofilum</taxon>
        <taxon>Roseofilum casamattae</taxon>
    </lineage>
</organism>
<evidence type="ECO:0000256" key="3">
    <source>
        <dbReference type="ARBA" id="ARBA00016296"/>
    </source>
</evidence>
<feature type="domain" description="Guanylate kinase-like" evidence="10">
    <location>
        <begin position="8"/>
        <end position="186"/>
    </location>
</feature>
<keyword evidence="6 9" id="KW-0418">Kinase</keyword>
<comment type="similarity">
    <text evidence="1 9">Belongs to the guanylate kinase family.</text>
</comment>
<evidence type="ECO:0000259" key="10">
    <source>
        <dbReference type="PROSITE" id="PS50052"/>
    </source>
</evidence>
<evidence type="ECO:0000256" key="8">
    <source>
        <dbReference type="ARBA" id="ARBA00030128"/>
    </source>
</evidence>
<dbReference type="InterPro" id="IPR020590">
    <property type="entry name" value="Guanylate_kinase_CS"/>
</dbReference>
<dbReference type="InterPro" id="IPR008145">
    <property type="entry name" value="GK/Ca_channel_bsu"/>
</dbReference>
<dbReference type="PANTHER" id="PTHR23117">
    <property type="entry name" value="GUANYLATE KINASE-RELATED"/>
    <property type="match status" value="1"/>
</dbReference>
<dbReference type="Pfam" id="PF00625">
    <property type="entry name" value="Guanylate_kin"/>
    <property type="match status" value="1"/>
</dbReference>
<keyword evidence="7 9" id="KW-0067">ATP-binding</keyword>
<dbReference type="PROSITE" id="PS00856">
    <property type="entry name" value="GUANYLATE_KINASE_1"/>
    <property type="match status" value="1"/>
</dbReference>
<dbReference type="GO" id="GO:0004385">
    <property type="term" value="F:GMP kinase activity"/>
    <property type="evidence" value="ECO:0007669"/>
    <property type="project" value="UniProtKB-EC"/>
</dbReference>
<keyword evidence="9" id="KW-0963">Cytoplasm</keyword>
<keyword evidence="12" id="KW-1185">Reference proteome</keyword>
<keyword evidence="4 9" id="KW-0808">Transferase</keyword>
<dbReference type="InterPro" id="IPR008144">
    <property type="entry name" value="Guanylate_kin-like_dom"/>
</dbReference>
<evidence type="ECO:0000313" key="12">
    <source>
        <dbReference type="Proteomes" id="UP001232992"/>
    </source>
</evidence>
<dbReference type="RefSeq" id="WP_283757962.1">
    <property type="nucleotide sequence ID" value="NZ_JAQOSQ010000007.1"/>
</dbReference>
<comment type="subcellular location">
    <subcellularLocation>
        <location evidence="9">Cytoplasm</location>
    </subcellularLocation>
</comment>
<dbReference type="EMBL" id="JAQOSQ010000007">
    <property type="protein sequence ID" value="MDJ1183307.1"/>
    <property type="molecule type" value="Genomic_DNA"/>
</dbReference>
<dbReference type="Gene3D" id="3.30.63.10">
    <property type="entry name" value="Guanylate Kinase phosphate binding domain"/>
    <property type="match status" value="1"/>
</dbReference>
<proteinExistence type="inferred from homology"/>
<reference evidence="11 12" key="1">
    <citation type="submission" date="2023-01" db="EMBL/GenBank/DDBJ databases">
        <title>Novel diversity within Roseofilum (Cyanobacteria; Desertifilaceae) from marine benthic mats with descriptions of four novel species.</title>
        <authorList>
            <person name="Wang Y."/>
            <person name="Berthold D.E."/>
            <person name="Hu J."/>
            <person name="Lefler F.W."/>
            <person name="Laughinghouse H.D. IV."/>
        </authorList>
    </citation>
    <scope>NUCLEOTIDE SEQUENCE [LARGE SCALE GENOMIC DNA]</scope>
    <source>
        <strain evidence="11 12">BLCC-M143</strain>
    </source>
</reference>
<comment type="caution">
    <text evidence="11">The sequence shown here is derived from an EMBL/GenBank/DDBJ whole genome shotgun (WGS) entry which is preliminary data.</text>
</comment>
<evidence type="ECO:0000256" key="4">
    <source>
        <dbReference type="ARBA" id="ARBA00022679"/>
    </source>
</evidence>
<feature type="binding site" evidence="9">
    <location>
        <begin position="15"/>
        <end position="22"/>
    </location>
    <ligand>
        <name>ATP</name>
        <dbReference type="ChEBI" id="CHEBI:30616"/>
    </ligand>
</feature>
<dbReference type="NCBIfam" id="TIGR03263">
    <property type="entry name" value="guanyl_kin"/>
    <property type="match status" value="1"/>
</dbReference>
<dbReference type="Proteomes" id="UP001232992">
    <property type="component" value="Unassembled WGS sequence"/>
</dbReference>
<evidence type="ECO:0000256" key="2">
    <source>
        <dbReference type="ARBA" id="ARBA00012961"/>
    </source>
</evidence>
<dbReference type="InterPro" id="IPR027417">
    <property type="entry name" value="P-loop_NTPase"/>
</dbReference>
<dbReference type="InterPro" id="IPR017665">
    <property type="entry name" value="Guanylate_kinase"/>
</dbReference>
<keyword evidence="5 9" id="KW-0547">Nucleotide-binding</keyword>
<evidence type="ECO:0000256" key="5">
    <source>
        <dbReference type="ARBA" id="ARBA00022741"/>
    </source>
</evidence>
<sequence>MTNTSHSGKLAVIAGPSGVGKGTLVRSLLQRHQEIYLSISMTTRSPREGEVDGRDYFFVSRDRFQQLVGENQLLEWAEFAGNCYGTPRAQIEDNIRQGRIVLLEIELEGARQIKDSFPEALRLFILPPSIAELERRLRSRQSDSPEAIARRLERATIEIAAADEFDRQIINDNLDEAIAEIESALFAD</sequence>
<dbReference type="HAMAP" id="MF_00328">
    <property type="entry name" value="Guanylate_kinase"/>
    <property type="match status" value="1"/>
</dbReference>
<name>A0ABT7BWV9_9CYAN</name>
<protein>
    <recommendedName>
        <fullName evidence="3 9">Guanylate kinase</fullName>
        <ecNumber evidence="2 9">2.7.4.8</ecNumber>
    </recommendedName>
    <alternativeName>
        <fullName evidence="8 9">GMP kinase</fullName>
    </alternativeName>
</protein>
<evidence type="ECO:0000313" key="11">
    <source>
        <dbReference type="EMBL" id="MDJ1183307.1"/>
    </source>
</evidence>
<dbReference type="SMART" id="SM00072">
    <property type="entry name" value="GuKc"/>
    <property type="match status" value="1"/>
</dbReference>
<evidence type="ECO:0000256" key="7">
    <source>
        <dbReference type="ARBA" id="ARBA00022840"/>
    </source>
</evidence>